<name>S3JDD3_9ENTR</name>
<sequence length="44" mass="4711">MPYPRLYVLSSSLAFYPGGITRRARPQLSVFGADLVNLGKVAGA</sequence>
<reference evidence="1 2" key="1">
    <citation type="submission" date="2013-04" db="EMBL/GenBank/DDBJ databases">
        <authorList>
            <person name="Weinstock G."/>
            <person name="Sodergren E."/>
            <person name="Lobos E.A."/>
            <person name="Fulton L."/>
            <person name="Fulton R."/>
            <person name="Courtney L."/>
            <person name="Fronick C."/>
            <person name="O'Laughlin M."/>
            <person name="Godfrey J."/>
            <person name="Wilson R.M."/>
            <person name="Miner T."/>
            <person name="Farmer C."/>
            <person name="Delehaunty K."/>
            <person name="Cordes M."/>
            <person name="Minx P."/>
            <person name="Tomlinson C."/>
            <person name="Chen J."/>
            <person name="Wollam A."/>
            <person name="Pepin K.H."/>
            <person name="Palsikar V.B."/>
            <person name="Zhang X."/>
            <person name="Suruliraj S."/>
            <person name="Perna N.T."/>
            <person name="Plunkett G."/>
            <person name="Warren W."/>
            <person name="Mitreva M."/>
            <person name="Mardis E.R."/>
            <person name="Wilson R.K."/>
        </authorList>
    </citation>
    <scope>NUCLEOTIDE SEQUENCE [LARGE SCALE GENOMIC DNA]</scope>
    <source>
        <strain evidence="1 2">DSM 4568</strain>
    </source>
</reference>
<protein>
    <submittedName>
        <fullName evidence="1">Uncharacterized protein</fullName>
    </submittedName>
</protein>
<dbReference type="AlphaFoldDB" id="S3JDD3"/>
<evidence type="ECO:0000313" key="2">
    <source>
        <dbReference type="Proteomes" id="UP000014585"/>
    </source>
</evidence>
<accession>S3JDD3</accession>
<proteinExistence type="predicted"/>
<dbReference type="HOGENOM" id="CLU_3214024_0_0_6"/>
<comment type="caution">
    <text evidence="1">The sequence shown here is derived from an EMBL/GenBank/DDBJ whole genome shotgun (WGS) entry which is preliminary data.</text>
</comment>
<organism evidence="1 2">
    <name type="scientific">Cedecea davisae DSM 4568</name>
    <dbReference type="NCBI Taxonomy" id="566551"/>
    <lineage>
        <taxon>Bacteria</taxon>
        <taxon>Pseudomonadati</taxon>
        <taxon>Pseudomonadota</taxon>
        <taxon>Gammaproteobacteria</taxon>
        <taxon>Enterobacterales</taxon>
        <taxon>Enterobacteriaceae</taxon>
        <taxon>Cedecea</taxon>
    </lineage>
</organism>
<dbReference type="STRING" id="566551.HMPREF0201_01583"/>
<gene>
    <name evidence="1" type="ORF">HMPREF0201_01583</name>
</gene>
<evidence type="ECO:0000313" key="1">
    <source>
        <dbReference type="EMBL" id="EPF18172.1"/>
    </source>
</evidence>
<dbReference type="Proteomes" id="UP000014585">
    <property type="component" value="Unassembled WGS sequence"/>
</dbReference>
<dbReference type="EMBL" id="ATDT01000009">
    <property type="protein sequence ID" value="EPF18172.1"/>
    <property type="molecule type" value="Genomic_DNA"/>
</dbReference>